<feature type="region of interest" description="Disordered" evidence="1">
    <location>
        <begin position="507"/>
        <end position="551"/>
    </location>
</feature>
<evidence type="ECO:0000256" key="1">
    <source>
        <dbReference type="SAM" id="MobiDB-lite"/>
    </source>
</evidence>
<dbReference type="Proteomes" id="UP000419144">
    <property type="component" value="Unassembled WGS sequence"/>
</dbReference>
<keyword evidence="2" id="KW-1133">Transmembrane helix</keyword>
<feature type="region of interest" description="Disordered" evidence="1">
    <location>
        <begin position="105"/>
        <end position="141"/>
    </location>
</feature>
<name>A0A640KQ47_LEITA</name>
<dbReference type="EMBL" id="BLBS01000047">
    <property type="protein sequence ID" value="GET91205.1"/>
    <property type="molecule type" value="Genomic_DNA"/>
</dbReference>
<feature type="region of interest" description="Disordered" evidence="1">
    <location>
        <begin position="154"/>
        <end position="216"/>
    </location>
</feature>
<feature type="compositionally biased region" description="Low complexity" evidence="1">
    <location>
        <begin position="307"/>
        <end position="323"/>
    </location>
</feature>
<dbReference type="VEuPathDB" id="TriTrypDB:LtaPh_3124400"/>
<accession>A0A640KQ47</accession>
<feature type="compositionally biased region" description="Basic and acidic residues" evidence="1">
    <location>
        <begin position="248"/>
        <end position="283"/>
    </location>
</feature>
<feature type="region of interest" description="Disordered" evidence="1">
    <location>
        <begin position="245"/>
        <end position="292"/>
    </location>
</feature>
<organism evidence="3 4">
    <name type="scientific">Leishmania tarentolae</name>
    <name type="common">Sauroleishmania tarentolae</name>
    <dbReference type="NCBI Taxonomy" id="5689"/>
    <lineage>
        <taxon>Eukaryota</taxon>
        <taxon>Discoba</taxon>
        <taxon>Euglenozoa</taxon>
        <taxon>Kinetoplastea</taxon>
        <taxon>Metakinetoplastina</taxon>
        <taxon>Trypanosomatida</taxon>
        <taxon>Trypanosomatidae</taxon>
        <taxon>Leishmaniinae</taxon>
        <taxon>Leishmania</taxon>
        <taxon>lizard Leishmania</taxon>
    </lineage>
</organism>
<protein>
    <submittedName>
        <fullName evidence="3">Uncharacterized protein</fullName>
    </submittedName>
</protein>
<sequence length="606" mass="64089">MKRFSQESLSSHSATSVASAVEGSTAVAGPFSVLQVELQRSDPLLRSFCEPVEHSRSSASTAAEVDDTDVPPLLGGDLAAPRSSSIISSHDASFYSSLMVSRAENPDGLESCRSRTGRNRILSSPGTAAERDAHEQPPSLEPSLSALRHRLVPSSADAQGTQEEVAPNAEQETASEQPASCSTALRAVKSDVAAAGPHGGGADEHHRSGSQAHSHNCLASTASDVKTLESLLDWRAHLSAWQQSVGAHESHNTDGNDTTVKHTPHDQASHETRGAPASRDEAPTLKGAQVSPRSECLHGCHIGYQRTSAASSSSPSTDAITPAESNAAGGDAIAITRNPRSLHSHPSSGAASHTEVVDVFSSMYSSSASSSHRRHPAHVGGHPWDTPLHTYLQKPFSTGENSVVQTPTAAHVTIIDSRIVKGGGPGKSGGRCGVRPPTLSSSQCLEIPGAEDHTLASSTAHRSPHNHSALLHGLERRQWVRSARPPPAHTPILLHASPAGSLDVCRSRDNWNNPHSGSGKSTASSMNFPRQHSRESSFSSATPRTPESWRHRVKAMPPTVKSLRDLVLDEDYQVFTVPVDEETNKAVVGFVSGVILLICLVFICAM</sequence>
<keyword evidence="4" id="KW-1185">Reference proteome</keyword>
<feature type="compositionally biased region" description="Polar residues" evidence="1">
    <location>
        <begin position="170"/>
        <end position="183"/>
    </location>
</feature>
<keyword evidence="2" id="KW-0812">Transmembrane</keyword>
<gene>
    <name evidence="3" type="ORF">LtaPh_3124400</name>
</gene>
<feature type="transmembrane region" description="Helical" evidence="2">
    <location>
        <begin position="586"/>
        <end position="605"/>
    </location>
</feature>
<evidence type="ECO:0000313" key="3">
    <source>
        <dbReference type="EMBL" id="GET91205.1"/>
    </source>
</evidence>
<dbReference type="OrthoDB" id="266085at2759"/>
<keyword evidence="2" id="KW-0472">Membrane</keyword>
<evidence type="ECO:0000313" key="4">
    <source>
        <dbReference type="Proteomes" id="UP000419144"/>
    </source>
</evidence>
<proteinExistence type="predicted"/>
<feature type="region of interest" description="Disordered" evidence="1">
    <location>
        <begin position="51"/>
        <end position="77"/>
    </location>
</feature>
<feature type="region of interest" description="Disordered" evidence="1">
    <location>
        <begin position="307"/>
        <end position="328"/>
    </location>
</feature>
<feature type="compositionally biased region" description="Polar residues" evidence="1">
    <location>
        <begin position="510"/>
        <end position="545"/>
    </location>
</feature>
<dbReference type="AlphaFoldDB" id="A0A640KQ47"/>
<evidence type="ECO:0000256" key="2">
    <source>
        <dbReference type="SAM" id="Phobius"/>
    </source>
</evidence>
<comment type="caution">
    <text evidence="3">The sequence shown here is derived from an EMBL/GenBank/DDBJ whole genome shotgun (WGS) entry which is preliminary data.</text>
</comment>
<reference evidence="3" key="1">
    <citation type="submission" date="2019-11" db="EMBL/GenBank/DDBJ databases">
        <title>Leishmania tarentolae CDS.</title>
        <authorList>
            <person name="Goto Y."/>
            <person name="Yamagishi J."/>
        </authorList>
    </citation>
    <scope>NUCLEOTIDE SEQUENCE [LARGE SCALE GENOMIC DNA]</scope>
    <source>
        <strain evidence="3">Parrot Tar II</strain>
    </source>
</reference>